<dbReference type="RefSeq" id="XP_037137637.1">
    <property type="nucleotide sequence ID" value="XM_037281742.1"/>
</dbReference>
<dbReference type="KEGG" id="tgb:HG536_0A07770"/>
<name>A0A7G3ZBS6_9SACH</name>
<feature type="region of interest" description="Disordered" evidence="1">
    <location>
        <begin position="181"/>
        <end position="209"/>
    </location>
</feature>
<proteinExistence type="predicted"/>
<dbReference type="AlphaFoldDB" id="A0A7G3ZBS6"/>
<evidence type="ECO:0000256" key="1">
    <source>
        <dbReference type="SAM" id="MobiDB-lite"/>
    </source>
</evidence>
<sequence length="209" mass="22887">MCPASATRGCCTNSLVACLFSYEPVLSPYHFTAYQPDRSSRTRCLNNSFQNPLSTSAARRRASPAAPTAVGPNWCLLGRFRTFPPLRPDNSVIAQECSLMQEVNHRGAGATSGTTLGQLFLFLLALPVVTNATTPGRSILFVQSASPMLPASQLARRGQHRLLSVESAVTVFQKWLLEAKQRPKADSRRKTAIPQWQRVGDQNAARSSR</sequence>
<dbReference type="GeneID" id="59324059"/>
<evidence type="ECO:0000313" key="3">
    <source>
        <dbReference type="Proteomes" id="UP000515788"/>
    </source>
</evidence>
<dbReference type="Proteomes" id="UP000515788">
    <property type="component" value="Chromosome 1"/>
</dbReference>
<accession>A0A7G3ZBS6</accession>
<reference evidence="2 3" key="1">
    <citation type="submission" date="2020-06" db="EMBL/GenBank/DDBJ databases">
        <title>The yeast mating-type switching endonuclease HO is a domesticated member of an unorthodox homing genetic element family.</title>
        <authorList>
            <person name="Coughlan A.Y."/>
            <person name="Lombardi L."/>
            <person name="Braun-Galleani S."/>
            <person name="Martos A.R."/>
            <person name="Galeote V."/>
            <person name="Bigey F."/>
            <person name="Dequin S."/>
            <person name="Byrne K.P."/>
            <person name="Wolfe K.H."/>
        </authorList>
    </citation>
    <scope>NUCLEOTIDE SEQUENCE [LARGE SCALE GENOMIC DNA]</scope>
    <source>
        <strain evidence="2 3">CBS764</strain>
    </source>
</reference>
<keyword evidence="3" id="KW-1185">Reference proteome</keyword>
<gene>
    <name evidence="2" type="ORF">HG536_0A07770</name>
</gene>
<evidence type="ECO:0000313" key="2">
    <source>
        <dbReference type="EMBL" id="QLL30962.1"/>
    </source>
</evidence>
<organism evidence="2 3">
    <name type="scientific">Torulaspora globosa</name>
    <dbReference type="NCBI Taxonomy" id="48254"/>
    <lineage>
        <taxon>Eukaryota</taxon>
        <taxon>Fungi</taxon>
        <taxon>Dikarya</taxon>
        <taxon>Ascomycota</taxon>
        <taxon>Saccharomycotina</taxon>
        <taxon>Saccharomycetes</taxon>
        <taxon>Saccharomycetales</taxon>
        <taxon>Saccharomycetaceae</taxon>
        <taxon>Torulaspora</taxon>
    </lineage>
</organism>
<dbReference type="EMBL" id="CP059246">
    <property type="protein sequence ID" value="QLL30962.1"/>
    <property type="molecule type" value="Genomic_DNA"/>
</dbReference>
<protein>
    <submittedName>
        <fullName evidence="2">Uncharacterized protein</fullName>
    </submittedName>
</protein>